<accession>A0AAJ1Z8P9</accession>
<sequence length="116" mass="13568">MEQKETNLTASQAIQIAKRYQKKHNIHGIIHEDIERSVRFYSEFYRIKGSAWLVLADITPKTYEGDAEITFVVSDEEGVVDHVLDHNGIPHRYHLSSNRDYTDEEFEAIFNDDEIK</sequence>
<reference evidence="1" key="1">
    <citation type="submission" date="2019-07" db="EMBL/GenBank/DDBJ databases">
        <title>Phylogenomic Reclassification of ATCC Bacillus Strains and Various Taxa within the Genus Bacillus.</title>
        <authorList>
            <person name="Riojas M.A."/>
            <person name="Frank A.M."/>
            <person name="Fenn S.L."/>
            <person name="King S.P."/>
            <person name="Brower S.M."/>
            <person name="Hazbon M.H."/>
        </authorList>
    </citation>
    <scope>NUCLEOTIDE SEQUENCE</scope>
    <source>
        <strain evidence="1">NR-12239</strain>
    </source>
</reference>
<dbReference type="Proteomes" id="UP001248134">
    <property type="component" value="Unassembled WGS sequence"/>
</dbReference>
<name>A0AAJ1Z8P9_9BACI</name>
<comment type="caution">
    <text evidence="1">The sequence shown here is derived from an EMBL/GenBank/DDBJ whole genome shotgun (WGS) entry which is preliminary data.</text>
</comment>
<gene>
    <name evidence="1" type="ORF">FOS08_21485</name>
</gene>
<evidence type="ECO:0000313" key="1">
    <source>
        <dbReference type="EMBL" id="MDR4328386.1"/>
    </source>
</evidence>
<organism evidence="1 2">
    <name type="scientific">Bacillus pseudomycoides</name>
    <dbReference type="NCBI Taxonomy" id="64104"/>
    <lineage>
        <taxon>Bacteria</taxon>
        <taxon>Bacillati</taxon>
        <taxon>Bacillota</taxon>
        <taxon>Bacilli</taxon>
        <taxon>Bacillales</taxon>
        <taxon>Bacillaceae</taxon>
        <taxon>Bacillus</taxon>
        <taxon>Bacillus cereus group</taxon>
    </lineage>
</organism>
<dbReference type="EMBL" id="VLYX01000030">
    <property type="protein sequence ID" value="MDR4328386.1"/>
    <property type="molecule type" value="Genomic_DNA"/>
</dbReference>
<dbReference type="AlphaFoldDB" id="A0AAJ1Z8P9"/>
<dbReference type="RefSeq" id="WP_098604356.1">
    <property type="nucleotide sequence ID" value="NZ_JANIOB010000014.1"/>
</dbReference>
<proteinExistence type="predicted"/>
<protein>
    <submittedName>
        <fullName evidence="1">Uncharacterized protein</fullName>
    </submittedName>
</protein>
<evidence type="ECO:0000313" key="2">
    <source>
        <dbReference type="Proteomes" id="UP001248134"/>
    </source>
</evidence>